<comment type="similarity">
    <text evidence="2">Belongs to the asparagine synthetase family.</text>
</comment>
<evidence type="ECO:0000259" key="8">
    <source>
        <dbReference type="PROSITE" id="PS51278"/>
    </source>
</evidence>
<dbReference type="Proteomes" id="UP000025756">
    <property type="component" value="Unassembled WGS sequence"/>
</dbReference>
<name>A0ABR4REZ1_BORBO</name>
<protein>
    <recommendedName>
        <fullName evidence="3">asparagine synthase (glutamine-hydrolyzing)</fullName>
        <ecNumber evidence="3">6.3.5.4</ecNumber>
    </recommendedName>
</protein>
<proteinExistence type="inferred from homology"/>
<dbReference type="SUPFAM" id="SSF56235">
    <property type="entry name" value="N-terminal nucleophile aminohydrolases (Ntn hydrolases)"/>
    <property type="match status" value="1"/>
</dbReference>
<organism evidence="9 10">
    <name type="scientific">Bordetella bronchiseptica 00-P-2796</name>
    <dbReference type="NCBI Taxonomy" id="1331199"/>
    <lineage>
        <taxon>Bacteria</taxon>
        <taxon>Pseudomonadati</taxon>
        <taxon>Pseudomonadota</taxon>
        <taxon>Betaproteobacteria</taxon>
        <taxon>Burkholderiales</taxon>
        <taxon>Alcaligenaceae</taxon>
        <taxon>Bordetella</taxon>
    </lineage>
</organism>
<dbReference type="Gene3D" id="3.60.20.10">
    <property type="entry name" value="Glutamine Phosphoribosylpyrophosphate, subunit 1, domain 1"/>
    <property type="match status" value="1"/>
</dbReference>
<comment type="catalytic activity">
    <reaction evidence="7">
        <text>L-aspartate + L-glutamine + ATP + H2O = L-asparagine + L-glutamate + AMP + diphosphate + H(+)</text>
        <dbReference type="Rhea" id="RHEA:12228"/>
        <dbReference type="ChEBI" id="CHEBI:15377"/>
        <dbReference type="ChEBI" id="CHEBI:15378"/>
        <dbReference type="ChEBI" id="CHEBI:29985"/>
        <dbReference type="ChEBI" id="CHEBI:29991"/>
        <dbReference type="ChEBI" id="CHEBI:30616"/>
        <dbReference type="ChEBI" id="CHEBI:33019"/>
        <dbReference type="ChEBI" id="CHEBI:58048"/>
        <dbReference type="ChEBI" id="CHEBI:58359"/>
        <dbReference type="ChEBI" id="CHEBI:456215"/>
        <dbReference type="EC" id="6.3.5.4"/>
    </reaction>
</comment>
<dbReference type="GO" id="GO:0004066">
    <property type="term" value="F:asparagine synthase (glutamine-hydrolyzing) activity"/>
    <property type="evidence" value="ECO:0007669"/>
    <property type="project" value="UniProtKB-EC"/>
</dbReference>
<keyword evidence="6" id="KW-0315">Glutamine amidotransferase</keyword>
<dbReference type="InterPro" id="IPR051786">
    <property type="entry name" value="ASN_synthetase/amidase"/>
</dbReference>
<dbReference type="SUPFAM" id="SSF52402">
    <property type="entry name" value="Adenine nucleotide alpha hydrolases-like"/>
    <property type="match status" value="1"/>
</dbReference>
<dbReference type="InterPro" id="IPR001962">
    <property type="entry name" value="Asn_synthase"/>
</dbReference>
<accession>A0ABR4REZ1</accession>
<dbReference type="InterPro" id="IPR029055">
    <property type="entry name" value="Ntn_hydrolases_N"/>
</dbReference>
<feature type="domain" description="Glutamine amidotransferase type-2" evidence="8">
    <location>
        <begin position="49"/>
        <end position="265"/>
    </location>
</feature>
<dbReference type="Pfam" id="PF00733">
    <property type="entry name" value="Asn_synthase"/>
    <property type="match status" value="1"/>
</dbReference>
<dbReference type="PIRSF" id="PIRSF001589">
    <property type="entry name" value="Asn_synthetase_glu-h"/>
    <property type="match status" value="1"/>
</dbReference>
<dbReference type="InterPro" id="IPR006426">
    <property type="entry name" value="Asn_synth_AEB"/>
</dbReference>
<dbReference type="PROSITE" id="PS51278">
    <property type="entry name" value="GATASE_TYPE_2"/>
    <property type="match status" value="1"/>
</dbReference>
<dbReference type="Gene3D" id="3.40.50.620">
    <property type="entry name" value="HUPs"/>
    <property type="match status" value="1"/>
</dbReference>
<dbReference type="InterPro" id="IPR033738">
    <property type="entry name" value="AsnB_N"/>
</dbReference>
<dbReference type="EMBL" id="JGWH01000087">
    <property type="protein sequence ID" value="KCV35027.1"/>
    <property type="molecule type" value="Genomic_DNA"/>
</dbReference>
<keyword evidence="9" id="KW-0436">Ligase</keyword>
<dbReference type="EC" id="6.3.5.4" evidence="3"/>
<dbReference type="PANTHER" id="PTHR43284">
    <property type="entry name" value="ASPARAGINE SYNTHETASE (GLUTAMINE-HYDROLYZING)"/>
    <property type="match status" value="1"/>
</dbReference>
<evidence type="ECO:0000256" key="6">
    <source>
        <dbReference type="ARBA" id="ARBA00022962"/>
    </source>
</evidence>
<keyword evidence="4" id="KW-0547">Nucleotide-binding</keyword>
<dbReference type="NCBIfam" id="TIGR01536">
    <property type="entry name" value="asn_synth_AEB"/>
    <property type="match status" value="1"/>
</dbReference>
<dbReference type="Pfam" id="PF13537">
    <property type="entry name" value="GATase_7"/>
    <property type="match status" value="1"/>
</dbReference>
<evidence type="ECO:0000256" key="7">
    <source>
        <dbReference type="ARBA" id="ARBA00048741"/>
    </source>
</evidence>
<evidence type="ECO:0000256" key="1">
    <source>
        <dbReference type="ARBA" id="ARBA00005187"/>
    </source>
</evidence>
<comment type="pathway">
    <text evidence="1">Amino-acid biosynthesis; L-asparagine biosynthesis; L-asparagine from L-aspartate (L-Gln route): step 1/1.</text>
</comment>
<keyword evidence="5" id="KW-0067">ATP-binding</keyword>
<dbReference type="InterPro" id="IPR014729">
    <property type="entry name" value="Rossmann-like_a/b/a_fold"/>
</dbReference>
<evidence type="ECO:0000256" key="3">
    <source>
        <dbReference type="ARBA" id="ARBA00012737"/>
    </source>
</evidence>
<evidence type="ECO:0000256" key="4">
    <source>
        <dbReference type="ARBA" id="ARBA00022741"/>
    </source>
</evidence>
<keyword evidence="10" id="KW-1185">Reference proteome</keyword>
<sequence>MSGNSKVRYAILMSPSQKSPAMIASLTQSTGLFPTPWPQSSFRRPEIMCGVLGAWWRHHDEHEDARFAAGLRKLAHRGPDDRGSEHFAAPHGRLSLGHTRLAVIDLSAAGHQPMHADADRLAVVFNGEIYNYRELRSELRQIGAVFRGDSDTEVLLAAWQHWGVAALRRFKGMFAFALYDRRQQTLTLARDAFGIKPMYYHAAPERLLFGSELPAVQALLPHPPRLNWQRAYDYLAYGQYDQPPDTFIAGIRQLPAGHLLTLDLRTGRAGEPMAWDDPASQECRPIGFQEAAEELRARFLDNVRLHLRSDVPIGAALSGGIDSSAIVCAMRWLEPDLPIQTFSFISDDTHRSEERWVDLVNQHCGATGHKIHIAPHELLDDLDDLIRVQGEPVGSTSIYAQYRVFKLAREHGVVVTLDGQGADELLGGYGGYPTERLASLLETGRLGAAARLLRQQGRGAPARLLQAAALAAGGRHLANLRHATGRQHAPAWLDAQVLRDQGVTMREPAHAWAAATPLRGRRLVNELAHALYHRGLGALLRHGDRNSMRFSVESRVPFLTQDLAEFALSLPERYLVSDSGQTKHIFRKAMRGIVPDSILDRDDKIGFATPEQQWMQATAPQMRQWLVDAADIPFLRNAEVTAQFDAMIAGATPFSWQAWRWVNFQRWMQHATVLP</sequence>
<evidence type="ECO:0000313" key="10">
    <source>
        <dbReference type="Proteomes" id="UP000025756"/>
    </source>
</evidence>
<gene>
    <name evidence="9" type="primary">asnB_4</name>
    <name evidence="9" type="ORF">L490_5001</name>
</gene>
<evidence type="ECO:0000313" key="9">
    <source>
        <dbReference type="EMBL" id="KCV35027.1"/>
    </source>
</evidence>
<dbReference type="CDD" id="cd01991">
    <property type="entry name" value="Asn_synthase_B_C"/>
    <property type="match status" value="1"/>
</dbReference>
<dbReference type="CDD" id="cd00712">
    <property type="entry name" value="AsnB"/>
    <property type="match status" value="1"/>
</dbReference>
<dbReference type="InterPro" id="IPR017932">
    <property type="entry name" value="GATase_2_dom"/>
</dbReference>
<evidence type="ECO:0000256" key="2">
    <source>
        <dbReference type="ARBA" id="ARBA00005752"/>
    </source>
</evidence>
<evidence type="ECO:0000256" key="5">
    <source>
        <dbReference type="ARBA" id="ARBA00022840"/>
    </source>
</evidence>
<reference evidence="9 10" key="1">
    <citation type="submission" date="2014-03" db="EMBL/GenBank/DDBJ databases">
        <title>Genome sequence of Bordetella bronchiseptica.</title>
        <authorList>
            <person name="Harvill E."/>
            <person name="Goodfield L.L."/>
            <person name="Ivanov Y.V."/>
            <person name="Meyer J.A."/>
            <person name="Muse S.J."/>
            <person name="Jacobs N."/>
            <person name="Bendor L."/>
            <person name="Smallridge W.E."/>
            <person name="Brinkac L.M."/>
            <person name="Sanka R."/>
            <person name="Kim M."/>
            <person name="Losada L."/>
        </authorList>
    </citation>
    <scope>NUCLEOTIDE SEQUENCE [LARGE SCALE GENOMIC DNA]</scope>
    <source>
        <strain evidence="9 10">00-P-2796</strain>
    </source>
</reference>
<dbReference type="PANTHER" id="PTHR43284:SF1">
    <property type="entry name" value="ASPARAGINE SYNTHETASE"/>
    <property type="match status" value="1"/>
</dbReference>
<comment type="caution">
    <text evidence="9">The sequence shown here is derived from an EMBL/GenBank/DDBJ whole genome shotgun (WGS) entry which is preliminary data.</text>
</comment>